<evidence type="ECO:0000313" key="1">
    <source>
        <dbReference type="EMBL" id="AES69775.2"/>
    </source>
</evidence>
<evidence type="ECO:0000313" key="4">
    <source>
        <dbReference type="Proteomes" id="UP000002051"/>
    </source>
</evidence>
<name>G7IZL0_MEDTR</name>
<reference evidence="3" key="3">
    <citation type="submission" date="2015-04" db="UniProtKB">
        <authorList>
            <consortium name="EnsemblPlants"/>
        </authorList>
    </citation>
    <scope>IDENTIFICATION</scope>
    <source>
        <strain evidence="3">cv. Jemalong A17</strain>
    </source>
</reference>
<dbReference type="STRING" id="3880.G7IZL0"/>
<dbReference type="Gramene" id="rna14365">
    <property type="protein sequence ID" value="RHN66395.1"/>
    <property type="gene ID" value="gene14365"/>
</dbReference>
<accession>A0A0C3VEI1</accession>
<dbReference type="EMBL" id="PSQE01000003">
    <property type="protein sequence ID" value="RHN66395.1"/>
    <property type="molecule type" value="Genomic_DNA"/>
</dbReference>
<evidence type="ECO:0000313" key="3">
    <source>
        <dbReference type="EnsemblPlants" id="AES69775"/>
    </source>
</evidence>
<gene>
    <name evidence="1" type="ordered locus">MTR_3g034540</name>
    <name evidence="2" type="ORF">MtrunA17_Chr3g0090441</name>
</gene>
<dbReference type="EMBL" id="CM001219">
    <property type="protein sequence ID" value="AES69775.2"/>
    <property type="molecule type" value="Genomic_DNA"/>
</dbReference>
<dbReference type="eggNOG" id="ENOG502RHI1">
    <property type="taxonomic scope" value="Eukaryota"/>
</dbReference>
<protein>
    <submittedName>
        <fullName evidence="1">BPS1-like protein</fullName>
    </submittedName>
</protein>
<dbReference type="PaxDb" id="3880-AES69775"/>
<reference evidence="1 4" key="1">
    <citation type="journal article" date="2011" name="Nature">
        <title>The Medicago genome provides insight into the evolution of rhizobial symbioses.</title>
        <authorList>
            <person name="Young N.D."/>
            <person name="Debelle F."/>
            <person name="Oldroyd G.E."/>
            <person name="Geurts R."/>
            <person name="Cannon S.B."/>
            <person name="Udvardi M.K."/>
            <person name="Benedito V.A."/>
            <person name="Mayer K.F."/>
            <person name="Gouzy J."/>
            <person name="Schoof H."/>
            <person name="Van de Peer Y."/>
            <person name="Proost S."/>
            <person name="Cook D.R."/>
            <person name="Meyers B.C."/>
            <person name="Spannagl M."/>
            <person name="Cheung F."/>
            <person name="De Mita S."/>
            <person name="Krishnakumar V."/>
            <person name="Gundlach H."/>
            <person name="Zhou S."/>
            <person name="Mudge J."/>
            <person name="Bharti A.K."/>
            <person name="Murray J.D."/>
            <person name="Naoumkina M.A."/>
            <person name="Rosen B."/>
            <person name="Silverstein K.A."/>
            <person name="Tang H."/>
            <person name="Rombauts S."/>
            <person name="Zhao P.X."/>
            <person name="Zhou P."/>
            <person name="Barbe V."/>
            <person name="Bardou P."/>
            <person name="Bechner M."/>
            <person name="Bellec A."/>
            <person name="Berger A."/>
            <person name="Berges H."/>
            <person name="Bidwell S."/>
            <person name="Bisseling T."/>
            <person name="Choisne N."/>
            <person name="Couloux A."/>
            <person name="Denny R."/>
            <person name="Deshpande S."/>
            <person name="Dai X."/>
            <person name="Doyle J.J."/>
            <person name="Dudez A.M."/>
            <person name="Farmer A.D."/>
            <person name="Fouteau S."/>
            <person name="Franken C."/>
            <person name="Gibelin C."/>
            <person name="Gish J."/>
            <person name="Goldstein S."/>
            <person name="Gonzalez A.J."/>
            <person name="Green P.J."/>
            <person name="Hallab A."/>
            <person name="Hartog M."/>
            <person name="Hua A."/>
            <person name="Humphray S.J."/>
            <person name="Jeong D.H."/>
            <person name="Jing Y."/>
            <person name="Jocker A."/>
            <person name="Kenton S.M."/>
            <person name="Kim D.J."/>
            <person name="Klee K."/>
            <person name="Lai H."/>
            <person name="Lang C."/>
            <person name="Lin S."/>
            <person name="Macmil S.L."/>
            <person name="Magdelenat G."/>
            <person name="Matthews L."/>
            <person name="McCorrison J."/>
            <person name="Monaghan E.L."/>
            <person name="Mun J.H."/>
            <person name="Najar F.Z."/>
            <person name="Nicholson C."/>
            <person name="Noirot C."/>
            <person name="O'Bleness M."/>
            <person name="Paule C.R."/>
            <person name="Poulain J."/>
            <person name="Prion F."/>
            <person name="Qin B."/>
            <person name="Qu C."/>
            <person name="Retzel E.F."/>
            <person name="Riddle C."/>
            <person name="Sallet E."/>
            <person name="Samain S."/>
            <person name="Samson N."/>
            <person name="Sanders I."/>
            <person name="Saurat O."/>
            <person name="Scarpelli C."/>
            <person name="Schiex T."/>
            <person name="Segurens B."/>
            <person name="Severin A.J."/>
            <person name="Sherrier D.J."/>
            <person name="Shi R."/>
            <person name="Sims S."/>
            <person name="Singer S.R."/>
            <person name="Sinharoy S."/>
            <person name="Sterck L."/>
            <person name="Viollet A."/>
            <person name="Wang B.B."/>
            <person name="Wang K."/>
            <person name="Wang M."/>
            <person name="Wang X."/>
            <person name="Warfsmann J."/>
            <person name="Weissenbach J."/>
            <person name="White D.D."/>
            <person name="White J.D."/>
            <person name="Wiley G.B."/>
            <person name="Wincker P."/>
            <person name="Xing Y."/>
            <person name="Yang L."/>
            <person name="Yao Z."/>
            <person name="Ying F."/>
            <person name="Zhai J."/>
            <person name="Zhou L."/>
            <person name="Zuber A."/>
            <person name="Denarie J."/>
            <person name="Dixon R.A."/>
            <person name="May G.D."/>
            <person name="Schwartz D.C."/>
            <person name="Rogers J."/>
            <person name="Quetier F."/>
            <person name="Town C.D."/>
            <person name="Roe B.A."/>
        </authorList>
    </citation>
    <scope>NUCLEOTIDE SEQUENCE [LARGE SCALE GENOMIC DNA]</scope>
    <source>
        <strain evidence="1">A17</strain>
        <strain evidence="3 4">cv. Jemalong A17</strain>
    </source>
</reference>
<sequence>MKSIEFWVCGVFLSCLYGDVKPYMELRKIAGGFENSIVSMLNLKISEKLVQKTPCFCEIEEINNFVTRLVAGDEIRLDEDKELQRKLSELEKLFDYLSKEVDHLFDDVMTQRTELVGGFRHQK</sequence>
<dbReference type="Proteomes" id="UP000002051">
    <property type="component" value="Chromosome 3"/>
</dbReference>
<dbReference type="EnsemblPlants" id="AES69775">
    <property type="protein sequence ID" value="AES69775"/>
    <property type="gene ID" value="MTR_3g034540"/>
</dbReference>
<dbReference type="AlphaFoldDB" id="G7IZL0"/>
<dbReference type="HOGENOM" id="CLU_2018606_0_0_1"/>
<reference evidence="1 4" key="2">
    <citation type="journal article" date="2014" name="BMC Genomics">
        <title>An improved genome release (version Mt4.0) for the model legume Medicago truncatula.</title>
        <authorList>
            <person name="Tang H."/>
            <person name="Krishnakumar V."/>
            <person name="Bidwell S."/>
            <person name="Rosen B."/>
            <person name="Chan A."/>
            <person name="Zhou S."/>
            <person name="Gentzbittel L."/>
            <person name="Childs K.L."/>
            <person name="Yandell M."/>
            <person name="Gundlach H."/>
            <person name="Mayer K.F."/>
            <person name="Schwartz D.C."/>
            <person name="Town C.D."/>
        </authorList>
    </citation>
    <scope>GENOME REANNOTATION</scope>
    <source>
        <strain evidence="3 4">cv. Jemalong A17</strain>
    </source>
</reference>
<accession>G7IZL0</accession>
<evidence type="ECO:0000313" key="2">
    <source>
        <dbReference type="EMBL" id="RHN66395.1"/>
    </source>
</evidence>
<reference evidence="2" key="4">
    <citation type="journal article" date="2018" name="Nat. Plants">
        <title>Whole-genome landscape of Medicago truncatula symbiotic genes.</title>
        <authorList>
            <person name="Pecrix Y."/>
            <person name="Gamas P."/>
            <person name="Carrere S."/>
        </authorList>
    </citation>
    <scope>NUCLEOTIDE SEQUENCE</scope>
    <source>
        <tissue evidence="2">Leaves</tissue>
    </source>
</reference>
<dbReference type="Proteomes" id="UP000265566">
    <property type="component" value="Chromosome 3"/>
</dbReference>
<proteinExistence type="predicted"/>
<organism evidence="1 4">
    <name type="scientific">Medicago truncatula</name>
    <name type="common">Barrel medic</name>
    <name type="synonym">Medicago tribuloides</name>
    <dbReference type="NCBI Taxonomy" id="3880"/>
    <lineage>
        <taxon>Eukaryota</taxon>
        <taxon>Viridiplantae</taxon>
        <taxon>Streptophyta</taxon>
        <taxon>Embryophyta</taxon>
        <taxon>Tracheophyta</taxon>
        <taxon>Spermatophyta</taxon>
        <taxon>Magnoliopsida</taxon>
        <taxon>eudicotyledons</taxon>
        <taxon>Gunneridae</taxon>
        <taxon>Pentapetalae</taxon>
        <taxon>rosids</taxon>
        <taxon>fabids</taxon>
        <taxon>Fabales</taxon>
        <taxon>Fabaceae</taxon>
        <taxon>Papilionoideae</taxon>
        <taxon>50 kb inversion clade</taxon>
        <taxon>NPAAA clade</taxon>
        <taxon>Hologalegina</taxon>
        <taxon>IRL clade</taxon>
        <taxon>Trifolieae</taxon>
        <taxon>Medicago</taxon>
    </lineage>
</organism>
<keyword evidence="4" id="KW-1185">Reference proteome</keyword>